<dbReference type="AlphaFoldDB" id="A0A158IAA1"/>
<dbReference type="InterPro" id="IPR040079">
    <property type="entry name" value="Glutathione_S-Trfase"/>
</dbReference>
<evidence type="ECO:0000313" key="3">
    <source>
        <dbReference type="EMBL" id="SAL53061.1"/>
    </source>
</evidence>
<dbReference type="InterPro" id="IPR004045">
    <property type="entry name" value="Glutathione_S-Trfase_N"/>
</dbReference>
<evidence type="ECO:0000313" key="4">
    <source>
        <dbReference type="Proteomes" id="UP000055019"/>
    </source>
</evidence>
<dbReference type="Pfam" id="PF00043">
    <property type="entry name" value="GST_C"/>
    <property type="match status" value="1"/>
</dbReference>
<gene>
    <name evidence="3" type="ORF">AWB74_02411</name>
</gene>
<organism evidence="3 4">
    <name type="scientific">Caballeronia arvi</name>
    <dbReference type="NCBI Taxonomy" id="1777135"/>
    <lineage>
        <taxon>Bacteria</taxon>
        <taxon>Pseudomonadati</taxon>
        <taxon>Pseudomonadota</taxon>
        <taxon>Betaproteobacteria</taxon>
        <taxon>Burkholderiales</taxon>
        <taxon>Burkholderiaceae</taxon>
        <taxon>Caballeronia</taxon>
    </lineage>
</organism>
<feature type="domain" description="GST C-terminal" evidence="2">
    <location>
        <begin position="89"/>
        <end position="206"/>
    </location>
</feature>
<evidence type="ECO:0000259" key="1">
    <source>
        <dbReference type="PROSITE" id="PS50404"/>
    </source>
</evidence>
<dbReference type="SFLD" id="SFLDS00019">
    <property type="entry name" value="Glutathione_Transferase_(cytos"/>
    <property type="match status" value="1"/>
</dbReference>
<dbReference type="RefSeq" id="WP_061146985.1">
    <property type="nucleotide sequence ID" value="NZ_FCOM02000008.1"/>
</dbReference>
<dbReference type="Gene3D" id="1.20.1050.10">
    <property type="match status" value="1"/>
</dbReference>
<dbReference type="Gene3D" id="3.40.30.10">
    <property type="entry name" value="Glutaredoxin"/>
    <property type="match status" value="1"/>
</dbReference>
<dbReference type="NCBIfam" id="NF007831">
    <property type="entry name" value="PRK10542.1"/>
    <property type="match status" value="1"/>
</dbReference>
<dbReference type="InterPro" id="IPR010987">
    <property type="entry name" value="Glutathione-S-Trfase_C-like"/>
</dbReference>
<reference evidence="3" key="1">
    <citation type="submission" date="2016-01" db="EMBL/GenBank/DDBJ databases">
        <authorList>
            <person name="Peeters C."/>
        </authorList>
    </citation>
    <scope>NUCLEOTIDE SEQUENCE [LARGE SCALE GENOMIC DNA]</scope>
    <source>
        <strain evidence="3">LMG 29317</strain>
    </source>
</reference>
<dbReference type="PROSITE" id="PS50404">
    <property type="entry name" value="GST_NTER"/>
    <property type="match status" value="1"/>
</dbReference>
<proteinExistence type="predicted"/>
<dbReference type="SUPFAM" id="SSF52833">
    <property type="entry name" value="Thioredoxin-like"/>
    <property type="match status" value="1"/>
</dbReference>
<dbReference type="SUPFAM" id="SSF47616">
    <property type="entry name" value="GST C-terminal domain-like"/>
    <property type="match status" value="1"/>
</dbReference>
<dbReference type="OrthoDB" id="8772754at2"/>
<dbReference type="CDD" id="cd03188">
    <property type="entry name" value="GST_C_Beta"/>
    <property type="match status" value="1"/>
</dbReference>
<dbReference type="InterPro" id="IPR036282">
    <property type="entry name" value="Glutathione-S-Trfase_C_sf"/>
</dbReference>
<dbReference type="CDD" id="cd03057">
    <property type="entry name" value="GST_N_Beta"/>
    <property type="match status" value="1"/>
</dbReference>
<dbReference type="SFLD" id="SFLDG01150">
    <property type="entry name" value="Main.1:_Beta-like"/>
    <property type="match status" value="1"/>
</dbReference>
<accession>A0A158IAA1</accession>
<dbReference type="Proteomes" id="UP000055019">
    <property type="component" value="Unassembled WGS sequence"/>
</dbReference>
<dbReference type="EMBL" id="FCOM02000008">
    <property type="protein sequence ID" value="SAL53061.1"/>
    <property type="molecule type" value="Genomic_DNA"/>
</dbReference>
<comment type="caution">
    <text evidence="3">The sequence shown here is derived from an EMBL/GenBank/DDBJ whole genome shotgun (WGS) entry which is preliminary data.</text>
</comment>
<feature type="domain" description="GST N-terminal" evidence="1">
    <location>
        <begin position="1"/>
        <end position="83"/>
    </location>
</feature>
<keyword evidence="4" id="KW-1185">Reference proteome</keyword>
<evidence type="ECO:0000259" key="2">
    <source>
        <dbReference type="PROSITE" id="PS50405"/>
    </source>
</evidence>
<dbReference type="PANTHER" id="PTHR44051">
    <property type="entry name" value="GLUTATHIONE S-TRANSFERASE-RELATED"/>
    <property type="match status" value="1"/>
</dbReference>
<dbReference type="GO" id="GO:0016740">
    <property type="term" value="F:transferase activity"/>
    <property type="evidence" value="ECO:0007669"/>
    <property type="project" value="UniProtKB-KW"/>
</dbReference>
<dbReference type="Pfam" id="PF13409">
    <property type="entry name" value="GST_N_2"/>
    <property type="match status" value="1"/>
</dbReference>
<dbReference type="PANTHER" id="PTHR44051:SF8">
    <property type="entry name" value="GLUTATHIONE S-TRANSFERASE GSTA"/>
    <property type="match status" value="1"/>
</dbReference>
<dbReference type="PROSITE" id="PS50405">
    <property type="entry name" value="GST_CTER"/>
    <property type="match status" value="1"/>
</dbReference>
<dbReference type="InterPro" id="IPR004046">
    <property type="entry name" value="GST_C"/>
</dbReference>
<sequence length="206" mass="22622">MKLYYAAGTCSLSPHIVAREAGIALELERVDIFRTPHITETGVDFTTVNPNGYVPALQLDDGSILTEGSAIVQYLADLKPESRLAPPAGTRERVALQTWLGFIATELHKMFSPWLFHPEYGAQAQAAARARIAQRLAFVERHLRDRGPFLLGDTFTAADAYLFTIAGWTSATKIDVAPFPSLGAFMERVSARPAVREAMRAEGMKT</sequence>
<dbReference type="InterPro" id="IPR036249">
    <property type="entry name" value="Thioredoxin-like_sf"/>
</dbReference>
<dbReference type="SFLD" id="SFLDG00358">
    <property type="entry name" value="Main_(cytGST)"/>
    <property type="match status" value="1"/>
</dbReference>
<protein>
    <submittedName>
        <fullName evidence="3">Glutathione S-transferase domain-containing protein</fullName>
    </submittedName>
</protein>
<name>A0A158IAA1_9BURK</name>